<comment type="caution">
    <text evidence="3">The sequence shown here is derived from an EMBL/GenBank/DDBJ whole genome shotgun (WGS) entry which is preliminary data.</text>
</comment>
<feature type="region of interest" description="Disordered" evidence="1">
    <location>
        <begin position="96"/>
        <end position="124"/>
    </location>
</feature>
<reference evidence="3 4" key="2">
    <citation type="submission" date="2024-02" db="EMBL/GenBank/DDBJ databases">
        <title>The Genome Sequence of Enterococcus diestrammenae JM9A.</title>
        <authorList>
            <person name="Earl A."/>
            <person name="Manson A."/>
            <person name="Gilmore M."/>
            <person name="Sanders J."/>
            <person name="Shea T."/>
            <person name="Howe W."/>
            <person name="Livny J."/>
            <person name="Cuomo C."/>
            <person name="Neafsey D."/>
            <person name="Birren B."/>
        </authorList>
    </citation>
    <scope>NUCLEOTIDE SEQUENCE [LARGE SCALE GENOMIC DNA]</scope>
    <source>
        <strain evidence="3 4">JM9A</strain>
    </source>
</reference>
<protein>
    <recommendedName>
        <fullName evidence="2">DUF4097 domain-containing protein</fullName>
    </recommendedName>
</protein>
<accession>A0ABV0F1Z6</accession>
<evidence type="ECO:0000313" key="3">
    <source>
        <dbReference type="EMBL" id="MEO1781077.1"/>
    </source>
</evidence>
<evidence type="ECO:0000313" key="4">
    <source>
        <dbReference type="Proteomes" id="UP001429357"/>
    </source>
</evidence>
<dbReference type="EMBL" id="MAEI02000001">
    <property type="protein sequence ID" value="MEO1781077.1"/>
    <property type="molecule type" value="Genomic_DNA"/>
</dbReference>
<feature type="domain" description="DUF4097" evidence="2">
    <location>
        <begin position="361"/>
        <end position="525"/>
    </location>
</feature>
<dbReference type="InterPro" id="IPR025164">
    <property type="entry name" value="Toastrack_DUF4097"/>
</dbReference>
<reference evidence="4" key="1">
    <citation type="submission" date="2016-06" db="EMBL/GenBank/DDBJ databases">
        <title>Four novel species of enterococci isolated from chicken manure.</title>
        <authorList>
            <person name="Van Tyne D."/>
        </authorList>
    </citation>
    <scope>NUCLEOTIDE SEQUENCE [LARGE SCALE GENOMIC DNA]</scope>
    <source>
        <strain evidence="4">JM9A</strain>
    </source>
</reference>
<dbReference type="Pfam" id="PF13349">
    <property type="entry name" value="DUF4097"/>
    <property type="match status" value="1"/>
</dbReference>
<evidence type="ECO:0000259" key="2">
    <source>
        <dbReference type="Pfam" id="PF13349"/>
    </source>
</evidence>
<keyword evidence="4" id="KW-1185">Reference proteome</keyword>
<dbReference type="Proteomes" id="UP001429357">
    <property type="component" value="Unassembled WGS sequence"/>
</dbReference>
<sequence length="526" mass="56601">MASQTEQQITQRLDNIFQDYESSSATEAYYQTIAAQLKTKVLEELVAGADFTDAIAMAFADEAKIKTVLATITNKKPPVYTYTGDPFFQKNDEAVAKSAASLTNSETGSHEEPQNQPPTEETTEAFATERDLPPQANAGNWKELGQQLLEKMPPLKDELLGLVGAAFGEPLLVHAHLENAASLEDAWWATQEKKNWTSLQYDLPGANVKSVVFDGFTDSNLALFAGTDEDFHIIEQLALDNGDLFSRYQLGGQLRFTEGPRPAVAKGMKSYLTVYFPVNFAGQLQVVNNSGRLLLGGLTDLTTCQLHLKSGTLIAREISSQTLTASATSGSLDVAHLSSNSATLTTKSGALRVTDSDSELLKASTTSGSLRLTNGAYHEVVTSAKSGSLKLNQLTAHRLAGHTKSGNLSLKNSQCPAIYGETKSGSLHFQQLQGGGLLKTKSGTIRGTGLSLTQPLEMTTKDGNIAVGFTPEASYHFDLHTINGQVKHLGDYTKKISHGNHLVGSMGSRPLYELLATSKNGNLTIQ</sequence>
<gene>
    <name evidence="3" type="ORF">BAU18_000656</name>
</gene>
<dbReference type="RefSeq" id="WP_161870692.1">
    <property type="nucleotide sequence ID" value="NZ_MAEI02000001.1"/>
</dbReference>
<proteinExistence type="predicted"/>
<evidence type="ECO:0000256" key="1">
    <source>
        <dbReference type="SAM" id="MobiDB-lite"/>
    </source>
</evidence>
<organism evidence="3 4">
    <name type="scientific">Enterococcus diestrammenae</name>
    <dbReference type="NCBI Taxonomy" id="1155073"/>
    <lineage>
        <taxon>Bacteria</taxon>
        <taxon>Bacillati</taxon>
        <taxon>Bacillota</taxon>
        <taxon>Bacilli</taxon>
        <taxon>Lactobacillales</taxon>
        <taxon>Enterococcaceae</taxon>
        <taxon>Enterococcus</taxon>
    </lineage>
</organism>
<name>A0ABV0F1Z6_9ENTE</name>